<dbReference type="GO" id="GO:0071797">
    <property type="term" value="C:LUBAC complex"/>
    <property type="evidence" value="ECO:0007669"/>
    <property type="project" value="InterPro"/>
</dbReference>
<protein>
    <recommendedName>
        <fullName evidence="2">UBA domain-containing protein</fullName>
    </recommendedName>
</protein>
<dbReference type="PANTHER" id="PTHR16004">
    <property type="entry name" value="RING FINGER PROTEIN 31-RELATED"/>
    <property type="match status" value="1"/>
</dbReference>
<dbReference type="AlphaFoldDB" id="A0A401TCK3"/>
<accession>A0A401TCK3</accession>
<feature type="domain" description="UBA" evidence="2">
    <location>
        <begin position="94"/>
        <end position="145"/>
    </location>
</feature>
<dbReference type="Gene3D" id="1.10.8.10">
    <property type="entry name" value="DNA helicase RuvA subunit, C-terminal domain"/>
    <property type="match status" value="1"/>
</dbReference>
<dbReference type="InterPro" id="IPR009060">
    <property type="entry name" value="UBA-like_sf"/>
</dbReference>
<dbReference type="GO" id="GO:1990450">
    <property type="term" value="F:linear polyubiquitin binding"/>
    <property type="evidence" value="ECO:0007669"/>
    <property type="project" value="TreeGrafter"/>
</dbReference>
<dbReference type="OrthoDB" id="9978677at2759"/>
<evidence type="ECO:0000256" key="1">
    <source>
        <dbReference type="SAM" id="MobiDB-lite"/>
    </source>
</evidence>
<dbReference type="InterPro" id="IPR015940">
    <property type="entry name" value="UBA"/>
</dbReference>
<dbReference type="EMBL" id="BEZZ01034458">
    <property type="protein sequence ID" value="GCC40325.1"/>
    <property type="molecule type" value="Genomic_DNA"/>
</dbReference>
<evidence type="ECO:0000259" key="2">
    <source>
        <dbReference type="PROSITE" id="PS50030"/>
    </source>
</evidence>
<dbReference type="GO" id="GO:0061630">
    <property type="term" value="F:ubiquitin protein ligase activity"/>
    <property type="evidence" value="ECO:0007669"/>
    <property type="project" value="TreeGrafter"/>
</dbReference>
<feature type="region of interest" description="Disordered" evidence="1">
    <location>
        <begin position="173"/>
        <end position="194"/>
    </location>
</feature>
<reference evidence="3 4" key="1">
    <citation type="journal article" date="2018" name="Nat. Ecol. Evol.">
        <title>Shark genomes provide insights into elasmobranch evolution and the origin of vertebrates.</title>
        <authorList>
            <person name="Hara Y"/>
            <person name="Yamaguchi K"/>
            <person name="Onimaru K"/>
            <person name="Kadota M"/>
            <person name="Koyanagi M"/>
            <person name="Keeley SD"/>
            <person name="Tatsumi K"/>
            <person name="Tanaka K"/>
            <person name="Motone F"/>
            <person name="Kageyama Y"/>
            <person name="Nozu R"/>
            <person name="Adachi N"/>
            <person name="Nishimura O"/>
            <person name="Nakagawa R"/>
            <person name="Tanegashima C"/>
            <person name="Kiyatake I"/>
            <person name="Matsumoto R"/>
            <person name="Murakumo K"/>
            <person name="Nishida K"/>
            <person name="Terakita A"/>
            <person name="Kuratani S"/>
            <person name="Sato K"/>
            <person name="Hyodo S Kuraku.S."/>
        </authorList>
    </citation>
    <scope>NUCLEOTIDE SEQUENCE [LARGE SCALE GENOMIC DNA]</scope>
</reference>
<gene>
    <name evidence="3" type="ORF">chiPu_0024187</name>
</gene>
<dbReference type="GO" id="GO:0036435">
    <property type="term" value="F:K48-linked polyubiquitin modification-dependent protein binding"/>
    <property type="evidence" value="ECO:0007669"/>
    <property type="project" value="TreeGrafter"/>
</dbReference>
<dbReference type="GO" id="GO:0070530">
    <property type="term" value="F:K63-linked polyubiquitin modification-dependent protein binding"/>
    <property type="evidence" value="ECO:0007669"/>
    <property type="project" value="TreeGrafter"/>
</dbReference>
<dbReference type="STRING" id="137246.A0A401TCK3"/>
<sequence>MAVCCPVPGGYWSNGPVLCSQMGEEQLVSPEEVCCALRSSGTEEPLAWLQTELPQMLDSIADLASQKGHTMAQDQVGPVSRDEARLAWLHAAGDFEEAVGECVRSRARKFREICAMGFADQQEVLQALYMNRGDVDKAVIDLQRQLLEPFHTHIWQEDEVPIHLDHPDREVSGHGLGVRGARETSPTVRLAGSG</sequence>
<dbReference type="InterPro" id="IPR026254">
    <property type="entry name" value="RNF31-like"/>
</dbReference>
<evidence type="ECO:0000313" key="3">
    <source>
        <dbReference type="EMBL" id="GCC40325.1"/>
    </source>
</evidence>
<name>A0A401TCK3_CHIPU</name>
<organism evidence="3 4">
    <name type="scientific">Chiloscyllium punctatum</name>
    <name type="common">Brownbanded bambooshark</name>
    <name type="synonym">Hemiscyllium punctatum</name>
    <dbReference type="NCBI Taxonomy" id="137246"/>
    <lineage>
        <taxon>Eukaryota</taxon>
        <taxon>Metazoa</taxon>
        <taxon>Chordata</taxon>
        <taxon>Craniata</taxon>
        <taxon>Vertebrata</taxon>
        <taxon>Chondrichthyes</taxon>
        <taxon>Elasmobranchii</taxon>
        <taxon>Galeomorphii</taxon>
        <taxon>Galeoidea</taxon>
        <taxon>Orectolobiformes</taxon>
        <taxon>Hemiscylliidae</taxon>
        <taxon>Chiloscyllium</taxon>
    </lineage>
</organism>
<dbReference type="InterPro" id="IPR032065">
    <property type="entry name" value="RNF31-UBA"/>
</dbReference>
<dbReference type="Proteomes" id="UP000287033">
    <property type="component" value="Unassembled WGS sequence"/>
</dbReference>
<dbReference type="Gene3D" id="6.10.140.1100">
    <property type="match status" value="1"/>
</dbReference>
<dbReference type="SUPFAM" id="SSF46934">
    <property type="entry name" value="UBA-like"/>
    <property type="match status" value="1"/>
</dbReference>
<dbReference type="GO" id="GO:0097039">
    <property type="term" value="P:protein linear polyubiquitination"/>
    <property type="evidence" value="ECO:0007669"/>
    <property type="project" value="TreeGrafter"/>
</dbReference>
<evidence type="ECO:0000313" key="4">
    <source>
        <dbReference type="Proteomes" id="UP000287033"/>
    </source>
</evidence>
<comment type="caution">
    <text evidence="3">The sequence shown here is derived from an EMBL/GenBank/DDBJ whole genome shotgun (WGS) entry which is preliminary data.</text>
</comment>
<dbReference type="PANTHER" id="PTHR16004:SF5">
    <property type="entry name" value="E3 UBIQUITIN-PROTEIN LIGASE RNF31"/>
    <property type="match status" value="1"/>
</dbReference>
<dbReference type="Pfam" id="PF16678">
    <property type="entry name" value="UBA_HOIP"/>
    <property type="match status" value="1"/>
</dbReference>
<dbReference type="PROSITE" id="PS50030">
    <property type="entry name" value="UBA"/>
    <property type="match status" value="1"/>
</dbReference>
<keyword evidence="4" id="KW-1185">Reference proteome</keyword>
<proteinExistence type="predicted"/>